<reference evidence="3" key="1">
    <citation type="submission" date="2021-01" db="EMBL/GenBank/DDBJ databases">
        <authorList>
            <person name="Corre E."/>
            <person name="Pelletier E."/>
            <person name="Niang G."/>
            <person name="Scheremetjew M."/>
            <person name="Finn R."/>
            <person name="Kale V."/>
            <person name="Holt S."/>
            <person name="Cochrane G."/>
            <person name="Meng A."/>
            <person name="Brown T."/>
            <person name="Cohen L."/>
        </authorList>
    </citation>
    <scope>NUCLEOTIDE SEQUENCE</scope>
    <source>
        <strain evidence="3">WS</strain>
    </source>
</reference>
<keyword evidence="1" id="KW-0175">Coiled coil</keyword>
<accession>A0A7S1KLW2</accession>
<keyword evidence="2" id="KW-0472">Membrane</keyword>
<feature type="coiled-coil region" evidence="1">
    <location>
        <begin position="524"/>
        <end position="566"/>
    </location>
</feature>
<evidence type="ECO:0000256" key="2">
    <source>
        <dbReference type="SAM" id="Phobius"/>
    </source>
</evidence>
<proteinExistence type="predicted"/>
<sequence>MENGSGPNNGDSESFNFHSTIGAIFSAAVMMTAIMSASDKHDSYILNRLISDVLPLLFSAVWTVHPLYFSIVMPIVSASHHDEPTFLDFLLSDVYYFITKTLERSTEHEMEALLDLLWRTIAEDGNLICSIICCHSLIYSYLQQVSQGDSVFVSHVLQTVAHFLIVTGHNLFSPLPFDAPPLSMQYYIEQRTLSNRLYQLVHALSESLHESHVDFLKKNLSLPTMDSVGVDLIHTSQIMAQLPLSIIRRLILEPDVKHQFSICHSLIVAWVKTITHLIECVVKKKAEIELPVLQSFILSINNLLASSMDSFWKAHHKDVVSIILDKDIVHGVAQLSTLVESLLKLITFSPEPSQFLLSHETYQLERAQDASFKLLLHLLMVQQSMAHLQQSFITDEQVIACIKQAQVFLAKNAFMRPNMSAFVRRLADVRLSSMRRSQDIFSQLASLLKLMVQPPRIPSTQVDEITIVSILGQVDFEFIKDYVYFFKNSGMSDQLLKSAMPKIASERKKVTATIKSGHYLHFGAKSLLNRYARLQGRVVQLDKNFSEEYNKECEVLEMDHDMLKKLENKCGSLATVTPEVFDETERALSNSVILMSRLAQEPNHHLGLHRLGSMVGTLNKLMNEMRQRR</sequence>
<name>A0A7S1KLW2_9EUKA</name>
<organism evidence="3">
    <name type="scientific">Percolomonas cosmopolitus</name>
    <dbReference type="NCBI Taxonomy" id="63605"/>
    <lineage>
        <taxon>Eukaryota</taxon>
        <taxon>Discoba</taxon>
        <taxon>Heterolobosea</taxon>
        <taxon>Tetramitia</taxon>
        <taxon>Eutetramitia</taxon>
        <taxon>Percolomonadidae</taxon>
        <taxon>Percolomonas</taxon>
    </lineage>
</organism>
<keyword evidence="2" id="KW-1133">Transmembrane helix</keyword>
<evidence type="ECO:0000313" key="3">
    <source>
        <dbReference type="EMBL" id="CAD9077492.1"/>
    </source>
</evidence>
<feature type="transmembrane region" description="Helical" evidence="2">
    <location>
        <begin position="49"/>
        <end position="69"/>
    </location>
</feature>
<keyword evidence="2" id="KW-0812">Transmembrane</keyword>
<feature type="transmembrane region" description="Helical" evidence="2">
    <location>
        <begin position="15"/>
        <end position="37"/>
    </location>
</feature>
<dbReference type="EMBL" id="HBGD01000894">
    <property type="protein sequence ID" value="CAD9077492.1"/>
    <property type="molecule type" value="Transcribed_RNA"/>
</dbReference>
<dbReference type="AlphaFoldDB" id="A0A7S1KLW2"/>
<evidence type="ECO:0000256" key="1">
    <source>
        <dbReference type="SAM" id="Coils"/>
    </source>
</evidence>
<gene>
    <name evidence="3" type="ORF">PCOS0759_LOCUS724</name>
</gene>
<protein>
    <submittedName>
        <fullName evidence="3">Uncharacterized protein</fullName>
    </submittedName>
</protein>